<evidence type="ECO:0000256" key="1">
    <source>
        <dbReference type="SAM" id="SignalP"/>
    </source>
</evidence>
<feature type="chain" id="PRO_5045677267" description="Secreted protein" evidence="1">
    <location>
        <begin position="24"/>
        <end position="82"/>
    </location>
</feature>
<evidence type="ECO:0008006" key="4">
    <source>
        <dbReference type="Google" id="ProtNLM"/>
    </source>
</evidence>
<reference evidence="2 3" key="1">
    <citation type="journal article" date="2021" name="Nat. Commun.">
        <title>Genetic determinants of endophytism in the Arabidopsis root mycobiome.</title>
        <authorList>
            <person name="Mesny F."/>
            <person name="Miyauchi S."/>
            <person name="Thiergart T."/>
            <person name="Pickel B."/>
            <person name="Atanasova L."/>
            <person name="Karlsson M."/>
            <person name="Huettel B."/>
            <person name="Barry K.W."/>
            <person name="Haridas S."/>
            <person name="Chen C."/>
            <person name="Bauer D."/>
            <person name="Andreopoulos W."/>
            <person name="Pangilinan J."/>
            <person name="LaButti K."/>
            <person name="Riley R."/>
            <person name="Lipzen A."/>
            <person name="Clum A."/>
            <person name="Drula E."/>
            <person name="Henrissat B."/>
            <person name="Kohler A."/>
            <person name="Grigoriev I.V."/>
            <person name="Martin F.M."/>
            <person name="Hacquard S."/>
        </authorList>
    </citation>
    <scope>NUCLEOTIDE SEQUENCE [LARGE SCALE GENOMIC DNA]</scope>
    <source>
        <strain evidence="2 3">MPI-SDFR-AT-0080</strain>
    </source>
</reference>
<evidence type="ECO:0000313" key="3">
    <source>
        <dbReference type="Proteomes" id="UP000774617"/>
    </source>
</evidence>
<protein>
    <recommendedName>
        <fullName evidence="4">Secreted protein</fullName>
    </recommendedName>
</protein>
<dbReference type="EMBL" id="JAGTJR010000001">
    <property type="protein sequence ID" value="KAH7065385.1"/>
    <property type="molecule type" value="Genomic_DNA"/>
</dbReference>
<gene>
    <name evidence="2" type="ORF">B0J12DRAFT_640172</name>
</gene>
<evidence type="ECO:0000313" key="2">
    <source>
        <dbReference type="EMBL" id="KAH7065385.1"/>
    </source>
</evidence>
<feature type="signal peptide" evidence="1">
    <location>
        <begin position="1"/>
        <end position="23"/>
    </location>
</feature>
<sequence>MRWEANVLFFVFAYLLTQRRVSSLPVFPFMLHTRLSLLDACPLGFFFPFVHMCGEKKYSSFCDGSFPSLPRFVVARAPAACN</sequence>
<dbReference type="Proteomes" id="UP000774617">
    <property type="component" value="Unassembled WGS sequence"/>
</dbReference>
<name>A0ABQ8GVV6_9PEZI</name>
<keyword evidence="1" id="KW-0732">Signal</keyword>
<comment type="caution">
    <text evidence="2">The sequence shown here is derived from an EMBL/GenBank/DDBJ whole genome shotgun (WGS) entry which is preliminary data.</text>
</comment>
<organism evidence="2 3">
    <name type="scientific">Macrophomina phaseolina</name>
    <dbReference type="NCBI Taxonomy" id="35725"/>
    <lineage>
        <taxon>Eukaryota</taxon>
        <taxon>Fungi</taxon>
        <taxon>Dikarya</taxon>
        <taxon>Ascomycota</taxon>
        <taxon>Pezizomycotina</taxon>
        <taxon>Dothideomycetes</taxon>
        <taxon>Dothideomycetes incertae sedis</taxon>
        <taxon>Botryosphaeriales</taxon>
        <taxon>Botryosphaeriaceae</taxon>
        <taxon>Macrophomina</taxon>
    </lineage>
</organism>
<proteinExistence type="predicted"/>
<accession>A0ABQ8GVV6</accession>
<keyword evidence="3" id="KW-1185">Reference proteome</keyword>